<name>A0A1M5CE12_9BACT</name>
<keyword evidence="6" id="KW-1185">Reference proteome</keyword>
<dbReference type="Gene3D" id="1.10.10.60">
    <property type="entry name" value="Homeodomain-like"/>
    <property type="match status" value="1"/>
</dbReference>
<dbReference type="AlphaFoldDB" id="A0A1M5CE12"/>
<organism evidence="5 6">
    <name type="scientific">Flavisolibacter ginsengisoli DSM 18119</name>
    <dbReference type="NCBI Taxonomy" id="1121884"/>
    <lineage>
        <taxon>Bacteria</taxon>
        <taxon>Pseudomonadati</taxon>
        <taxon>Bacteroidota</taxon>
        <taxon>Chitinophagia</taxon>
        <taxon>Chitinophagales</taxon>
        <taxon>Chitinophagaceae</taxon>
        <taxon>Flavisolibacter</taxon>
    </lineage>
</organism>
<dbReference type="PROSITE" id="PS01124">
    <property type="entry name" value="HTH_ARAC_FAMILY_2"/>
    <property type="match status" value="1"/>
</dbReference>
<dbReference type="PANTHER" id="PTHR43280:SF32">
    <property type="entry name" value="TRANSCRIPTIONAL REGULATORY PROTEIN"/>
    <property type="match status" value="1"/>
</dbReference>
<sequence length="299" mass="35249">MNNHKSLIPYYQQINDFLQSFSSGYQTNNPNLYCLRLAENQPNMLQYKPPFKKDFYFIGLVNNAGRTKITYDNTSVTDLNSFLVFQSPGLLYSFFRDETAKGYLIYFKKECFSFFKPEFGKEFPFFDLLHTNFFKLNQARFKEFAPLFEEVFTAYEQNDKAHTIAALKLLALLYQLKDFSIAFNQWEQGFTTPQQSLLKKFIQLINNYYLEKRSIEEYAELLFITPNHLSQAIKQASGKNALSFINDRIMMEAKSLIQFTDYDIAQVAWQLNFSDPAHFGKFFKRYAGQTPLEYRKAHK</sequence>
<reference evidence="5 6" key="1">
    <citation type="submission" date="2016-11" db="EMBL/GenBank/DDBJ databases">
        <authorList>
            <person name="Jaros S."/>
            <person name="Januszkiewicz K."/>
            <person name="Wedrychowicz H."/>
        </authorList>
    </citation>
    <scope>NUCLEOTIDE SEQUENCE [LARGE SCALE GENOMIC DNA]</scope>
    <source>
        <strain evidence="5 6">DSM 18119</strain>
    </source>
</reference>
<dbReference type="RefSeq" id="WP_072836044.1">
    <property type="nucleotide sequence ID" value="NZ_FQUU01000012.1"/>
</dbReference>
<keyword evidence="3" id="KW-0804">Transcription</keyword>
<dbReference type="InterPro" id="IPR018060">
    <property type="entry name" value="HTH_AraC"/>
</dbReference>
<dbReference type="InterPro" id="IPR020449">
    <property type="entry name" value="Tscrpt_reg_AraC-type_HTH"/>
</dbReference>
<dbReference type="EMBL" id="FQUU01000012">
    <property type="protein sequence ID" value="SHF52941.1"/>
    <property type="molecule type" value="Genomic_DNA"/>
</dbReference>
<evidence type="ECO:0000256" key="3">
    <source>
        <dbReference type="ARBA" id="ARBA00023163"/>
    </source>
</evidence>
<evidence type="ECO:0000259" key="4">
    <source>
        <dbReference type="PROSITE" id="PS01124"/>
    </source>
</evidence>
<evidence type="ECO:0000313" key="6">
    <source>
        <dbReference type="Proteomes" id="UP000184048"/>
    </source>
</evidence>
<dbReference type="GO" id="GO:0043565">
    <property type="term" value="F:sequence-specific DNA binding"/>
    <property type="evidence" value="ECO:0007669"/>
    <property type="project" value="InterPro"/>
</dbReference>
<dbReference type="OrthoDB" id="1007667at2"/>
<dbReference type="PANTHER" id="PTHR43280">
    <property type="entry name" value="ARAC-FAMILY TRANSCRIPTIONAL REGULATOR"/>
    <property type="match status" value="1"/>
</dbReference>
<gene>
    <name evidence="5" type="ORF">SAMN02745131_02896</name>
</gene>
<keyword evidence="2 5" id="KW-0238">DNA-binding</keyword>
<dbReference type="SUPFAM" id="SSF46689">
    <property type="entry name" value="Homeodomain-like"/>
    <property type="match status" value="1"/>
</dbReference>
<dbReference type="SMART" id="SM00342">
    <property type="entry name" value="HTH_ARAC"/>
    <property type="match status" value="1"/>
</dbReference>
<dbReference type="GO" id="GO:0003700">
    <property type="term" value="F:DNA-binding transcription factor activity"/>
    <property type="evidence" value="ECO:0007669"/>
    <property type="project" value="InterPro"/>
</dbReference>
<keyword evidence="1" id="KW-0805">Transcription regulation</keyword>
<proteinExistence type="predicted"/>
<protein>
    <submittedName>
        <fullName evidence="5">AraC-type DNA-binding protein</fullName>
    </submittedName>
</protein>
<evidence type="ECO:0000256" key="2">
    <source>
        <dbReference type="ARBA" id="ARBA00023125"/>
    </source>
</evidence>
<feature type="domain" description="HTH araC/xylS-type" evidence="4">
    <location>
        <begin position="199"/>
        <end position="297"/>
    </location>
</feature>
<dbReference type="InterPro" id="IPR009057">
    <property type="entry name" value="Homeodomain-like_sf"/>
</dbReference>
<dbReference type="Pfam" id="PF12833">
    <property type="entry name" value="HTH_18"/>
    <property type="match status" value="1"/>
</dbReference>
<evidence type="ECO:0000256" key="1">
    <source>
        <dbReference type="ARBA" id="ARBA00023015"/>
    </source>
</evidence>
<dbReference type="PRINTS" id="PR00032">
    <property type="entry name" value="HTHARAC"/>
</dbReference>
<dbReference type="Proteomes" id="UP000184048">
    <property type="component" value="Unassembled WGS sequence"/>
</dbReference>
<accession>A0A1M5CE12</accession>
<evidence type="ECO:0000313" key="5">
    <source>
        <dbReference type="EMBL" id="SHF52941.1"/>
    </source>
</evidence>
<dbReference type="STRING" id="1121884.SAMN02745131_02896"/>